<proteinExistence type="predicted"/>
<evidence type="ECO:0000259" key="4">
    <source>
        <dbReference type="Pfam" id="PF17862"/>
    </source>
</evidence>
<name>A0A9J6BM10_POLVA</name>
<evidence type="ECO:0000313" key="6">
    <source>
        <dbReference type="Proteomes" id="UP001107558"/>
    </source>
</evidence>
<dbReference type="GO" id="GO:0097352">
    <property type="term" value="P:autophagosome maturation"/>
    <property type="evidence" value="ECO:0007669"/>
    <property type="project" value="TreeGrafter"/>
</dbReference>
<evidence type="ECO:0000313" key="5">
    <source>
        <dbReference type="EMBL" id="KAG5670781.1"/>
    </source>
</evidence>
<dbReference type="GO" id="GO:0031593">
    <property type="term" value="F:polyubiquitin modification-dependent protein binding"/>
    <property type="evidence" value="ECO:0007669"/>
    <property type="project" value="TreeGrafter"/>
</dbReference>
<evidence type="ECO:0000256" key="2">
    <source>
        <dbReference type="ARBA" id="ARBA00022840"/>
    </source>
</evidence>
<dbReference type="InterPro" id="IPR041569">
    <property type="entry name" value="AAA_lid_3"/>
</dbReference>
<keyword evidence="2" id="KW-0067">ATP-binding</keyword>
<organism evidence="5 6">
    <name type="scientific">Polypedilum vanderplanki</name>
    <name type="common">Sleeping chironomid midge</name>
    <dbReference type="NCBI Taxonomy" id="319348"/>
    <lineage>
        <taxon>Eukaryota</taxon>
        <taxon>Metazoa</taxon>
        <taxon>Ecdysozoa</taxon>
        <taxon>Arthropoda</taxon>
        <taxon>Hexapoda</taxon>
        <taxon>Insecta</taxon>
        <taxon>Pterygota</taxon>
        <taxon>Neoptera</taxon>
        <taxon>Endopterygota</taxon>
        <taxon>Diptera</taxon>
        <taxon>Nematocera</taxon>
        <taxon>Chironomoidea</taxon>
        <taxon>Chironomidae</taxon>
        <taxon>Chironominae</taxon>
        <taxon>Polypedilum</taxon>
        <taxon>Polypedilum</taxon>
    </lineage>
</organism>
<sequence length="134" mass="15482">MILRSFSLIIESLKIKTGFSGADLTEICQRACKFAIHEAIETEIHHEKAQIENKYISMDMDDDIDPVLEITRAHFEEAIKFARRSVSDMDIRKYEMFAHTLQQSRGFGNAFRFPTASANNQEQSMNDIDDDLYN</sequence>
<dbReference type="InterPro" id="IPR050168">
    <property type="entry name" value="AAA_ATPase_domain"/>
</dbReference>
<dbReference type="GO" id="GO:0016887">
    <property type="term" value="F:ATP hydrolysis activity"/>
    <property type="evidence" value="ECO:0007669"/>
    <property type="project" value="TreeGrafter"/>
</dbReference>
<dbReference type="Pfam" id="PF17862">
    <property type="entry name" value="AAA_lid_3"/>
    <property type="match status" value="1"/>
</dbReference>
<dbReference type="PANTHER" id="PTHR23077">
    <property type="entry name" value="AAA-FAMILY ATPASE"/>
    <property type="match status" value="1"/>
</dbReference>
<dbReference type="Proteomes" id="UP001107558">
    <property type="component" value="Chromosome 3"/>
</dbReference>
<comment type="caution">
    <text evidence="5">The sequence shown here is derived from an EMBL/GenBank/DDBJ whole genome shotgun (WGS) entry which is preliminary data.</text>
</comment>
<dbReference type="GO" id="GO:0030970">
    <property type="term" value="P:retrograde protein transport, ER to cytosol"/>
    <property type="evidence" value="ECO:0007669"/>
    <property type="project" value="TreeGrafter"/>
</dbReference>
<dbReference type="Gene3D" id="6.10.20.150">
    <property type="match status" value="1"/>
</dbReference>
<dbReference type="Pfam" id="PF09336">
    <property type="entry name" value="Vps4_C"/>
    <property type="match status" value="1"/>
</dbReference>
<dbReference type="OrthoDB" id="27435at2759"/>
<protein>
    <recommendedName>
        <fullName evidence="7">Transitional endoplasmic reticulum ATPase</fullName>
    </recommendedName>
</protein>
<accession>A0A9J6BM10</accession>
<dbReference type="GO" id="GO:0034098">
    <property type="term" value="C:VCP-NPL4-UFD1 AAA ATPase complex"/>
    <property type="evidence" value="ECO:0007669"/>
    <property type="project" value="TreeGrafter"/>
</dbReference>
<dbReference type="InterPro" id="IPR015415">
    <property type="entry name" value="Spast_Vps4_C"/>
</dbReference>
<evidence type="ECO:0008006" key="7">
    <source>
        <dbReference type="Google" id="ProtNLM"/>
    </source>
</evidence>
<evidence type="ECO:0000259" key="3">
    <source>
        <dbReference type="Pfam" id="PF09336"/>
    </source>
</evidence>
<dbReference type="GO" id="GO:0005524">
    <property type="term" value="F:ATP binding"/>
    <property type="evidence" value="ECO:0007669"/>
    <property type="project" value="UniProtKB-KW"/>
</dbReference>
<dbReference type="GO" id="GO:0005829">
    <property type="term" value="C:cytosol"/>
    <property type="evidence" value="ECO:0007669"/>
    <property type="project" value="TreeGrafter"/>
</dbReference>
<keyword evidence="1" id="KW-0547">Nucleotide-binding</keyword>
<dbReference type="AlphaFoldDB" id="A0A9J6BM10"/>
<dbReference type="GO" id="GO:0005634">
    <property type="term" value="C:nucleus"/>
    <property type="evidence" value="ECO:0007669"/>
    <property type="project" value="TreeGrafter"/>
</dbReference>
<gene>
    <name evidence="5" type="ORF">PVAND_001021</name>
</gene>
<reference evidence="5" key="1">
    <citation type="submission" date="2021-03" db="EMBL/GenBank/DDBJ databases">
        <title>Chromosome level genome of the anhydrobiotic midge Polypedilum vanderplanki.</title>
        <authorList>
            <person name="Yoshida Y."/>
            <person name="Kikawada T."/>
            <person name="Gusev O."/>
        </authorList>
    </citation>
    <scope>NUCLEOTIDE SEQUENCE</scope>
    <source>
        <strain evidence="5">NIAS01</strain>
        <tissue evidence="5">Whole body or cell culture</tissue>
    </source>
</reference>
<feature type="domain" description="AAA ATPase AAA+ lid" evidence="4">
    <location>
        <begin position="18"/>
        <end position="47"/>
    </location>
</feature>
<dbReference type="GO" id="GO:0051228">
    <property type="term" value="P:mitotic spindle disassembly"/>
    <property type="evidence" value="ECO:0007669"/>
    <property type="project" value="TreeGrafter"/>
</dbReference>
<dbReference type="EMBL" id="JADBJN010000003">
    <property type="protein sequence ID" value="KAG5670781.1"/>
    <property type="molecule type" value="Genomic_DNA"/>
</dbReference>
<evidence type="ECO:0000256" key="1">
    <source>
        <dbReference type="ARBA" id="ARBA00022741"/>
    </source>
</evidence>
<keyword evidence="6" id="KW-1185">Reference proteome</keyword>
<feature type="domain" description="Spastin/Vps4 C-terminal" evidence="3">
    <location>
        <begin position="66"/>
        <end position="98"/>
    </location>
</feature>
<dbReference type="PANTHER" id="PTHR23077:SF171">
    <property type="entry name" value="NUCLEAR VALOSIN-CONTAINING PROTEIN-LIKE"/>
    <property type="match status" value="1"/>
</dbReference>